<dbReference type="InterPro" id="IPR005599">
    <property type="entry name" value="GPI_mannosylTrfase"/>
</dbReference>
<feature type="transmembrane region" description="Helical" evidence="12">
    <location>
        <begin position="104"/>
        <end position="126"/>
    </location>
</feature>
<dbReference type="EMBL" id="MTSL01000065">
    <property type="protein sequence ID" value="PJF19308.1"/>
    <property type="molecule type" value="Genomic_DNA"/>
</dbReference>
<comment type="subcellular location">
    <subcellularLocation>
        <location evidence="1 12">Endoplasmic reticulum membrane</location>
        <topology evidence="1 12">Multi-pass membrane protein</topology>
    </subcellularLocation>
</comment>
<protein>
    <recommendedName>
        <fullName evidence="12">Mannosyltransferase</fullName>
        <ecNumber evidence="12">2.4.1.-</ecNumber>
    </recommendedName>
</protein>
<evidence type="ECO:0000256" key="1">
    <source>
        <dbReference type="ARBA" id="ARBA00004477"/>
    </source>
</evidence>
<evidence type="ECO:0000313" key="14">
    <source>
        <dbReference type="Proteomes" id="UP000240830"/>
    </source>
</evidence>
<evidence type="ECO:0000256" key="11">
    <source>
        <dbReference type="ARBA" id="ARBA00048899"/>
    </source>
</evidence>
<dbReference type="GO" id="GO:0006487">
    <property type="term" value="P:protein N-linked glycosylation"/>
    <property type="evidence" value="ECO:0007669"/>
    <property type="project" value="TreeGrafter"/>
</dbReference>
<evidence type="ECO:0000256" key="6">
    <source>
        <dbReference type="ARBA" id="ARBA00022692"/>
    </source>
</evidence>
<keyword evidence="14" id="KW-1185">Reference proteome</keyword>
<dbReference type="PANTHER" id="PTHR22760:SF1">
    <property type="entry name" value="DOL-P-MAN:MAN(7)GLCNAC(2)-PP-DOL ALPHA-1,6-MANNOSYLTRANSFERASE"/>
    <property type="match status" value="1"/>
</dbReference>
<dbReference type="Proteomes" id="UP000240830">
    <property type="component" value="Unassembled WGS sequence"/>
</dbReference>
<dbReference type="OrthoDB" id="19039at2759"/>
<keyword evidence="8 12" id="KW-1133">Transmembrane helix</keyword>
<comment type="pathway">
    <text evidence="2">Protein modification; protein glycosylation.</text>
</comment>
<dbReference type="GO" id="GO:0052917">
    <property type="term" value="F:dol-P-Man:Man(7)GlcNAc(2)-PP-Dol alpha-1,6-mannosyltransferase activity"/>
    <property type="evidence" value="ECO:0007669"/>
    <property type="project" value="UniProtKB-EC"/>
</dbReference>
<keyword evidence="6 12" id="KW-0812">Transmembrane</keyword>
<reference evidence="13 14" key="1">
    <citation type="submission" date="2016-10" db="EMBL/GenBank/DDBJ databases">
        <title>The genome of Paramicrosporidium saccamoebae is the missing link in understanding Cryptomycota and Microsporidia evolution.</title>
        <authorList>
            <person name="Quandt C.A."/>
            <person name="Beaudet D."/>
            <person name="Corsaro D."/>
            <person name="Michel R."/>
            <person name="Corradi N."/>
            <person name="James T."/>
        </authorList>
    </citation>
    <scope>NUCLEOTIDE SEQUENCE [LARGE SCALE GENOMIC DNA]</scope>
    <source>
        <strain evidence="13 14">KSL3</strain>
    </source>
</reference>
<feature type="transmembrane region" description="Helical" evidence="12">
    <location>
        <begin position="14"/>
        <end position="41"/>
    </location>
</feature>
<comment type="caution">
    <text evidence="12">Lacks conserved residue(s) required for the propagation of feature annotation.</text>
</comment>
<comment type="function">
    <text evidence="10">Mannosyltransferase that operates in the biosynthetic pathway of dolichol-linked oligosaccharides, the glycan precursors employed in protein asparagine (N)-glycosylation. The assembly of dolichol-linked oligosaccharides begins on the cytosolic side of the endoplasmic reticulum membrane and finishes in its lumen. The sequential addition of sugars to dolichol pyrophosphate produces dolichol-linked oligosaccharides containing fourteen sugars, including two GlcNAcs, nine mannoses and three glucoses. Once assembled, the oligosaccharide is transferred from the lipid to nascent proteins by oligosaccharyltransferases. In the lumen of the endoplasmic reticulum, adds the eighth mannose residue in an alpha-1,6 linkage onto Man(7)GlcNAc(2)-PP-dolichol to produce Man(8)GlcNAc(2)-PP-dolichol.</text>
</comment>
<keyword evidence="9 12" id="KW-0472">Membrane</keyword>
<name>A0A2H9TNG5_9FUNG</name>
<feature type="transmembrane region" description="Helical" evidence="12">
    <location>
        <begin position="133"/>
        <end position="149"/>
    </location>
</feature>
<organism evidence="13 14">
    <name type="scientific">Paramicrosporidium saccamoebae</name>
    <dbReference type="NCBI Taxonomy" id="1246581"/>
    <lineage>
        <taxon>Eukaryota</taxon>
        <taxon>Fungi</taxon>
        <taxon>Fungi incertae sedis</taxon>
        <taxon>Cryptomycota</taxon>
        <taxon>Cryptomycota incertae sedis</taxon>
        <taxon>Paramicrosporidium</taxon>
    </lineage>
</organism>
<evidence type="ECO:0000256" key="9">
    <source>
        <dbReference type="ARBA" id="ARBA00023136"/>
    </source>
</evidence>
<accession>A0A2H9TNG5</accession>
<feature type="transmembrane region" description="Helical" evidence="12">
    <location>
        <begin position="53"/>
        <end position="74"/>
    </location>
</feature>
<evidence type="ECO:0000256" key="5">
    <source>
        <dbReference type="ARBA" id="ARBA00022679"/>
    </source>
</evidence>
<dbReference type="GO" id="GO:0005789">
    <property type="term" value="C:endoplasmic reticulum membrane"/>
    <property type="evidence" value="ECO:0007669"/>
    <property type="project" value="UniProtKB-SubCell"/>
</dbReference>
<evidence type="ECO:0000256" key="2">
    <source>
        <dbReference type="ARBA" id="ARBA00004922"/>
    </source>
</evidence>
<evidence type="ECO:0000313" key="13">
    <source>
        <dbReference type="EMBL" id="PJF19308.1"/>
    </source>
</evidence>
<comment type="similarity">
    <text evidence="3 12">Belongs to the glycosyltransferase 22 family.</text>
</comment>
<evidence type="ECO:0000256" key="10">
    <source>
        <dbReference type="ARBA" id="ARBA00044721"/>
    </source>
</evidence>
<dbReference type="EC" id="2.4.1.-" evidence="12"/>
<proteinExistence type="inferred from homology"/>
<dbReference type="STRING" id="1246581.A0A2H9TNG5"/>
<sequence>MAAMGAMGRGKDRISIALLAICSVAFRFEMALLSLLIGLFTAKSLMGFVRYSLVLAIIGSACVLVVVPIDSYFWQKLSWPELSVFYFNAILNKSSEWGVSPWNWYWKVGLPGTMLLAYPFAVAICAVDRPMRYLCLPFLAFTGAMSLLPHKELRFIFHVIPVLNTAAARLLSRATGSPLRLVRWIGRAAIVCILTSTIFVTTSKVYISRGNYPGAVAILDAQRIIDTPVVIHIDESTAMSGISRFLQYRQDWVYTKLQISITVIGLTRLKDYQRTTTKTTPMCSRISQRLEVLVLWGTGWDLIQLDVTWLVGLKKDVSLSHVKFYTDPKSIFTDENRRRIKFHEMLIGFCPKDTYIGEAPWLPFWQSKHGE</sequence>
<keyword evidence="4 12" id="KW-0328">Glycosyltransferase</keyword>
<evidence type="ECO:0000256" key="4">
    <source>
        <dbReference type="ARBA" id="ARBA00022676"/>
    </source>
</evidence>
<dbReference type="AlphaFoldDB" id="A0A2H9TNG5"/>
<gene>
    <name evidence="13" type="ORF">PSACC_00804</name>
</gene>
<evidence type="ECO:0000256" key="12">
    <source>
        <dbReference type="RuleBase" id="RU363075"/>
    </source>
</evidence>
<evidence type="ECO:0000256" key="3">
    <source>
        <dbReference type="ARBA" id="ARBA00007063"/>
    </source>
</evidence>
<dbReference type="PANTHER" id="PTHR22760">
    <property type="entry name" value="GLYCOSYLTRANSFERASE"/>
    <property type="match status" value="1"/>
</dbReference>
<evidence type="ECO:0000256" key="8">
    <source>
        <dbReference type="ARBA" id="ARBA00022989"/>
    </source>
</evidence>
<dbReference type="Pfam" id="PF03901">
    <property type="entry name" value="Glyco_transf_22"/>
    <property type="match status" value="1"/>
</dbReference>
<dbReference type="UniPathway" id="UPA00378"/>
<comment type="catalytic activity">
    <reaction evidence="11">
        <text>an alpha-D-Man-(1-&gt;2)-alpha-D-Man-(1-&gt;2)-alpha-D-Man-(1-&gt;3)-[alpha-D-Man-(1-&gt;2)-alpha-D-Man-(1-&gt;3)-alpha-D-Man-(1-&gt;6)]-beta-D-Man-(1-&gt;4)-beta-D-GlcNAc-(1-&gt;4)-alpha-D-GlcNAc-diphospho-di-trans,poly-cis-dolichol + a di-trans,poly-cis-dolichyl beta-D-mannosyl phosphate = an alpha-D-Man-(1-&gt;2)-alpha-D-Man-(1-&gt;2)-alpha-D-Man-(1-&gt;3)-[alpha-D-Man-(1-&gt;2)-alpha-D-Man-(1-&gt;3)-[alpha-D-Man-(1-&gt;6)]-alpha-D-Man-(1-&gt;6)]-beta-D-Man-(1-&gt;4)-beta-D-GlcNAc-(1-&gt;4)-alpha-D-GlcNAc-diphospho-di-trans,poly-cis-dolichol + a di-trans,poly-cis-dolichyl phosphate + H(+)</text>
        <dbReference type="Rhea" id="RHEA:29535"/>
        <dbReference type="Rhea" id="RHEA-COMP:19498"/>
        <dbReference type="Rhea" id="RHEA-COMP:19501"/>
        <dbReference type="Rhea" id="RHEA-COMP:19518"/>
        <dbReference type="Rhea" id="RHEA-COMP:19519"/>
        <dbReference type="ChEBI" id="CHEBI:15378"/>
        <dbReference type="ChEBI" id="CHEBI:57683"/>
        <dbReference type="ChEBI" id="CHEBI:58211"/>
        <dbReference type="ChEBI" id="CHEBI:132517"/>
        <dbReference type="ChEBI" id="CHEBI:132519"/>
        <dbReference type="EC" id="2.4.1.260"/>
    </reaction>
    <physiologicalReaction direction="left-to-right" evidence="11">
        <dbReference type="Rhea" id="RHEA:29536"/>
    </physiologicalReaction>
</comment>
<comment type="caution">
    <text evidence="13">The sequence shown here is derived from an EMBL/GenBank/DDBJ whole genome shotgun (WGS) entry which is preliminary data.</text>
</comment>
<keyword evidence="5" id="KW-0808">Transferase</keyword>
<keyword evidence="7 12" id="KW-0256">Endoplasmic reticulum</keyword>
<evidence type="ECO:0000256" key="7">
    <source>
        <dbReference type="ARBA" id="ARBA00022824"/>
    </source>
</evidence>